<dbReference type="EMBL" id="JADGJQ010000025">
    <property type="protein sequence ID" value="KAJ3178624.1"/>
    <property type="molecule type" value="Genomic_DNA"/>
</dbReference>
<proteinExistence type="predicted"/>
<dbReference type="AlphaFoldDB" id="A0AAD5TJQ0"/>
<evidence type="ECO:0000256" key="1">
    <source>
        <dbReference type="SAM" id="MobiDB-lite"/>
    </source>
</evidence>
<gene>
    <name evidence="3" type="ORF">HDU87_003447</name>
</gene>
<comment type="caution">
    <text evidence="3">The sequence shown here is derived from an EMBL/GenBank/DDBJ whole genome shotgun (WGS) entry which is preliminary data.</text>
</comment>
<name>A0AAD5TJQ0_9FUNG</name>
<feature type="chain" id="PRO_5041897838" evidence="2">
    <location>
        <begin position="21"/>
        <end position="308"/>
    </location>
</feature>
<reference evidence="3" key="1">
    <citation type="submission" date="2020-05" db="EMBL/GenBank/DDBJ databases">
        <title>Phylogenomic resolution of chytrid fungi.</title>
        <authorList>
            <person name="Stajich J.E."/>
            <person name="Amses K."/>
            <person name="Simmons R."/>
            <person name="Seto K."/>
            <person name="Myers J."/>
            <person name="Bonds A."/>
            <person name="Quandt C.A."/>
            <person name="Barry K."/>
            <person name="Liu P."/>
            <person name="Grigoriev I."/>
            <person name="Longcore J.E."/>
            <person name="James T.Y."/>
        </authorList>
    </citation>
    <scope>NUCLEOTIDE SEQUENCE</scope>
    <source>
        <strain evidence="3">JEL0379</strain>
    </source>
</reference>
<organism evidence="3 4">
    <name type="scientific">Geranomyces variabilis</name>
    <dbReference type="NCBI Taxonomy" id="109894"/>
    <lineage>
        <taxon>Eukaryota</taxon>
        <taxon>Fungi</taxon>
        <taxon>Fungi incertae sedis</taxon>
        <taxon>Chytridiomycota</taxon>
        <taxon>Chytridiomycota incertae sedis</taxon>
        <taxon>Chytridiomycetes</taxon>
        <taxon>Spizellomycetales</taxon>
        <taxon>Powellomycetaceae</taxon>
        <taxon>Geranomyces</taxon>
    </lineage>
</organism>
<feature type="region of interest" description="Disordered" evidence="1">
    <location>
        <begin position="224"/>
        <end position="275"/>
    </location>
</feature>
<evidence type="ECO:0000256" key="2">
    <source>
        <dbReference type="SAM" id="SignalP"/>
    </source>
</evidence>
<protein>
    <submittedName>
        <fullName evidence="3">Uncharacterized protein</fullName>
    </submittedName>
</protein>
<keyword evidence="4" id="KW-1185">Reference proteome</keyword>
<accession>A0AAD5TJQ0</accession>
<dbReference type="Proteomes" id="UP001212152">
    <property type="component" value="Unassembled WGS sequence"/>
</dbReference>
<evidence type="ECO:0000313" key="3">
    <source>
        <dbReference type="EMBL" id="KAJ3178624.1"/>
    </source>
</evidence>
<feature type="signal peptide" evidence="2">
    <location>
        <begin position="1"/>
        <end position="20"/>
    </location>
</feature>
<keyword evidence="2" id="KW-0732">Signal</keyword>
<evidence type="ECO:0000313" key="4">
    <source>
        <dbReference type="Proteomes" id="UP001212152"/>
    </source>
</evidence>
<sequence length="308" mass="31692">MRSAAAALLVAASLISSASAQIGANWTQLAANDCGPDLLIDDFSVVRQGKLPFPPQVDNTTRFLNALGADYGDDGQNLTFATVPADKVMRINVITTQNFWFSKFDASACFDTTNFHGIAFDMLAPVGGNMKMTLTQKNPDCILRTDYGPSDATYIPITNYMNPNGTKQSVIIPFADFKMNSGGKLYDFLHLKDWTLNQFSPAGSTWEISNLRLMYACKGNGPLGTNSTGGPTTSTVNPATTNPAGGAPAAGTTPAAGGAAGGAAAPSSTGAAGSAQSAVPAKSSAGQTLYAFASTVFGASVAFLGGAL</sequence>